<organism evidence="1 2">
    <name type="scientific">Schistosoma margrebowiei</name>
    <dbReference type="NCBI Taxonomy" id="48269"/>
    <lineage>
        <taxon>Eukaryota</taxon>
        <taxon>Metazoa</taxon>
        <taxon>Spiralia</taxon>
        <taxon>Lophotrochozoa</taxon>
        <taxon>Platyhelminthes</taxon>
        <taxon>Trematoda</taxon>
        <taxon>Digenea</taxon>
        <taxon>Strigeidida</taxon>
        <taxon>Schistosomatoidea</taxon>
        <taxon>Schistosomatidae</taxon>
        <taxon>Schistosoma</taxon>
    </lineage>
</organism>
<evidence type="ECO:0000313" key="1">
    <source>
        <dbReference type="EMBL" id="VDO97193.1"/>
    </source>
</evidence>
<proteinExistence type="predicted"/>
<reference evidence="1 2" key="1">
    <citation type="submission" date="2018-11" db="EMBL/GenBank/DDBJ databases">
        <authorList>
            <consortium name="Pathogen Informatics"/>
        </authorList>
    </citation>
    <scope>NUCLEOTIDE SEQUENCE [LARGE SCALE GENOMIC DNA]</scope>
    <source>
        <strain evidence="1 2">Zambia</strain>
    </source>
</reference>
<name>A0A3P8AYY3_9TREM</name>
<dbReference type="AlphaFoldDB" id="A0A3P8AYY3"/>
<dbReference type="EMBL" id="UZAI01006895">
    <property type="protein sequence ID" value="VDO97193.1"/>
    <property type="molecule type" value="Genomic_DNA"/>
</dbReference>
<dbReference type="Proteomes" id="UP000277204">
    <property type="component" value="Unassembled WGS sequence"/>
</dbReference>
<keyword evidence="2" id="KW-1185">Reference proteome</keyword>
<evidence type="ECO:0000313" key="2">
    <source>
        <dbReference type="Proteomes" id="UP000277204"/>
    </source>
</evidence>
<gene>
    <name evidence="1" type="ORF">SMRZ_LOCUS11809</name>
</gene>
<sequence>MQSIRICSIVTLTDVLCGTGRLQSSAITCSE</sequence>
<protein>
    <submittedName>
        <fullName evidence="1">Uncharacterized protein</fullName>
    </submittedName>
</protein>
<accession>A0A3P8AYY3</accession>